<proteinExistence type="predicted"/>
<organism evidence="1 2">
    <name type="scientific">Dreissena polymorpha</name>
    <name type="common">Zebra mussel</name>
    <name type="synonym">Mytilus polymorpha</name>
    <dbReference type="NCBI Taxonomy" id="45954"/>
    <lineage>
        <taxon>Eukaryota</taxon>
        <taxon>Metazoa</taxon>
        <taxon>Spiralia</taxon>
        <taxon>Lophotrochozoa</taxon>
        <taxon>Mollusca</taxon>
        <taxon>Bivalvia</taxon>
        <taxon>Autobranchia</taxon>
        <taxon>Heteroconchia</taxon>
        <taxon>Euheterodonta</taxon>
        <taxon>Imparidentia</taxon>
        <taxon>Neoheterodontei</taxon>
        <taxon>Myida</taxon>
        <taxon>Dreissenoidea</taxon>
        <taxon>Dreissenidae</taxon>
        <taxon>Dreissena</taxon>
    </lineage>
</organism>
<keyword evidence="2" id="KW-1185">Reference proteome</keyword>
<dbReference type="Proteomes" id="UP000828390">
    <property type="component" value="Unassembled WGS sequence"/>
</dbReference>
<protein>
    <submittedName>
        <fullName evidence="1">Uncharacterized protein</fullName>
    </submittedName>
</protein>
<sequence length="52" mass="5852">MRSNVSILIEITLDSSKKAYCNINTFMKTSHSKASNTTDTEANFLTKSFTFL</sequence>
<evidence type="ECO:0000313" key="1">
    <source>
        <dbReference type="EMBL" id="KAH3844272.1"/>
    </source>
</evidence>
<reference evidence="1" key="1">
    <citation type="journal article" date="2019" name="bioRxiv">
        <title>The Genome of the Zebra Mussel, Dreissena polymorpha: A Resource for Invasive Species Research.</title>
        <authorList>
            <person name="McCartney M.A."/>
            <person name="Auch B."/>
            <person name="Kono T."/>
            <person name="Mallez S."/>
            <person name="Zhang Y."/>
            <person name="Obille A."/>
            <person name="Becker A."/>
            <person name="Abrahante J.E."/>
            <person name="Garbe J."/>
            <person name="Badalamenti J.P."/>
            <person name="Herman A."/>
            <person name="Mangelson H."/>
            <person name="Liachko I."/>
            <person name="Sullivan S."/>
            <person name="Sone E.D."/>
            <person name="Koren S."/>
            <person name="Silverstein K.A.T."/>
            <person name="Beckman K.B."/>
            <person name="Gohl D.M."/>
        </authorList>
    </citation>
    <scope>NUCLEOTIDE SEQUENCE</scope>
    <source>
        <strain evidence="1">Duluth1</strain>
        <tissue evidence="1">Whole animal</tissue>
    </source>
</reference>
<gene>
    <name evidence="1" type="ORF">DPMN_086529</name>
</gene>
<reference evidence="1" key="2">
    <citation type="submission" date="2020-11" db="EMBL/GenBank/DDBJ databases">
        <authorList>
            <person name="McCartney M.A."/>
            <person name="Auch B."/>
            <person name="Kono T."/>
            <person name="Mallez S."/>
            <person name="Becker A."/>
            <person name="Gohl D.M."/>
            <person name="Silverstein K.A.T."/>
            <person name="Koren S."/>
            <person name="Bechman K.B."/>
            <person name="Herman A."/>
            <person name="Abrahante J.E."/>
            <person name="Garbe J."/>
        </authorList>
    </citation>
    <scope>NUCLEOTIDE SEQUENCE</scope>
    <source>
        <strain evidence="1">Duluth1</strain>
        <tissue evidence="1">Whole animal</tissue>
    </source>
</reference>
<dbReference type="AlphaFoldDB" id="A0A9D4KS19"/>
<name>A0A9D4KS19_DREPO</name>
<evidence type="ECO:0000313" key="2">
    <source>
        <dbReference type="Proteomes" id="UP000828390"/>
    </source>
</evidence>
<accession>A0A9D4KS19</accession>
<comment type="caution">
    <text evidence="1">The sequence shown here is derived from an EMBL/GenBank/DDBJ whole genome shotgun (WGS) entry which is preliminary data.</text>
</comment>
<dbReference type="EMBL" id="JAIWYP010000003">
    <property type="protein sequence ID" value="KAH3844272.1"/>
    <property type="molecule type" value="Genomic_DNA"/>
</dbReference>